<feature type="domain" description="FHA" evidence="11">
    <location>
        <begin position="22"/>
        <end position="71"/>
    </location>
</feature>
<evidence type="ECO:0000259" key="11">
    <source>
        <dbReference type="PROSITE" id="PS50006"/>
    </source>
</evidence>
<feature type="domain" description="ABC transporter" evidence="12">
    <location>
        <begin position="373"/>
        <end position="606"/>
    </location>
</feature>
<evidence type="ECO:0000256" key="2">
    <source>
        <dbReference type="ARBA" id="ARBA00022448"/>
    </source>
</evidence>
<feature type="compositionally biased region" description="Low complexity" evidence="9">
    <location>
        <begin position="185"/>
        <end position="200"/>
    </location>
</feature>
<feature type="compositionally biased region" description="Low complexity" evidence="9">
    <location>
        <begin position="110"/>
        <end position="153"/>
    </location>
</feature>
<evidence type="ECO:0000259" key="12">
    <source>
        <dbReference type="PROSITE" id="PS50893"/>
    </source>
</evidence>
<dbReference type="SUPFAM" id="SSF49879">
    <property type="entry name" value="SMAD/FHA domain"/>
    <property type="match status" value="2"/>
</dbReference>
<comment type="caution">
    <text evidence="13">The sequence shown here is derived from an EMBL/GenBank/DDBJ whole genome shotgun (WGS) entry which is preliminary data.</text>
</comment>
<dbReference type="InterPro" id="IPR050352">
    <property type="entry name" value="ABCG_transporters"/>
</dbReference>
<evidence type="ECO:0000256" key="5">
    <source>
        <dbReference type="ARBA" id="ARBA00022741"/>
    </source>
</evidence>
<dbReference type="CDD" id="cd00060">
    <property type="entry name" value="FHA"/>
    <property type="match status" value="2"/>
</dbReference>
<dbReference type="Pfam" id="PF00498">
    <property type="entry name" value="FHA"/>
    <property type="match status" value="2"/>
</dbReference>
<keyword evidence="3" id="KW-0597">Phosphoprotein</keyword>
<keyword evidence="8 10" id="KW-0472">Membrane</keyword>
<evidence type="ECO:0000256" key="6">
    <source>
        <dbReference type="ARBA" id="ARBA00022840"/>
    </source>
</evidence>
<evidence type="ECO:0000256" key="10">
    <source>
        <dbReference type="SAM" id="Phobius"/>
    </source>
</evidence>
<dbReference type="Pfam" id="PF01061">
    <property type="entry name" value="ABC2_membrane"/>
    <property type="match status" value="1"/>
</dbReference>
<evidence type="ECO:0000256" key="1">
    <source>
        <dbReference type="ARBA" id="ARBA00004141"/>
    </source>
</evidence>
<feature type="domain" description="FHA" evidence="11">
    <location>
        <begin position="287"/>
        <end position="336"/>
    </location>
</feature>
<feature type="compositionally biased region" description="Low complexity" evidence="9">
    <location>
        <begin position="227"/>
        <end position="238"/>
    </location>
</feature>
<evidence type="ECO:0000313" key="13">
    <source>
        <dbReference type="EMBL" id="MBT1174327.1"/>
    </source>
</evidence>
<feature type="transmembrane region" description="Helical" evidence="10">
    <location>
        <begin position="750"/>
        <end position="773"/>
    </location>
</feature>
<dbReference type="SUPFAM" id="SSF52540">
    <property type="entry name" value="P-loop containing nucleoside triphosphate hydrolases"/>
    <property type="match status" value="1"/>
</dbReference>
<protein>
    <submittedName>
        <fullName evidence="13">FHA domain-containing protein</fullName>
    </submittedName>
</protein>
<keyword evidence="7 10" id="KW-1133">Transmembrane helix</keyword>
<keyword evidence="6" id="KW-0067">ATP-binding</keyword>
<dbReference type="PROSITE" id="PS50893">
    <property type="entry name" value="ABC_TRANSPORTER_2"/>
    <property type="match status" value="1"/>
</dbReference>
<feature type="transmembrane region" description="Helical" evidence="10">
    <location>
        <begin position="668"/>
        <end position="688"/>
    </location>
</feature>
<dbReference type="EMBL" id="JAFEJU010000001">
    <property type="protein sequence ID" value="MBT1174327.1"/>
    <property type="molecule type" value="Genomic_DNA"/>
</dbReference>
<keyword evidence="14" id="KW-1185">Reference proteome</keyword>
<dbReference type="InterPro" id="IPR000253">
    <property type="entry name" value="FHA_dom"/>
</dbReference>
<gene>
    <name evidence="13" type="ORF">JS530_02170</name>
</gene>
<feature type="transmembrane region" description="Helical" evidence="10">
    <location>
        <begin position="793"/>
        <end position="813"/>
    </location>
</feature>
<dbReference type="Proteomes" id="UP000711736">
    <property type="component" value="Unassembled WGS sequence"/>
</dbReference>
<dbReference type="SMART" id="SM00240">
    <property type="entry name" value="FHA"/>
    <property type="match status" value="2"/>
</dbReference>
<dbReference type="PROSITE" id="PS50006">
    <property type="entry name" value="FHA_DOMAIN"/>
    <property type="match status" value="2"/>
</dbReference>
<dbReference type="InterPro" id="IPR013525">
    <property type="entry name" value="ABC2_TM"/>
</dbReference>
<dbReference type="InterPro" id="IPR008984">
    <property type="entry name" value="SMAD_FHA_dom_sf"/>
</dbReference>
<keyword evidence="5" id="KW-0547">Nucleotide-binding</keyword>
<feature type="transmembrane region" description="Helical" evidence="10">
    <location>
        <begin position="820"/>
        <end position="841"/>
    </location>
</feature>
<dbReference type="RefSeq" id="WP_214375556.1">
    <property type="nucleotide sequence ID" value="NZ_JAFEJU010000001.1"/>
</dbReference>
<keyword evidence="2" id="KW-0813">Transport</keyword>
<sequence length="926" mass="99530">MPPTLIIDYKSAQYAVNPEHVTVIGRSPDCDVVIPDAHVSRHHARVSWTPDGWLLQDLGSANGLTVKGQRLTLVPLTAPETAVTLANGVVIRCRVNVPAAAVPPAPSISTAHTAQTAHTAHTAQTGHTTYTSPTAPTITSTVQPTTTSIAAPVLPQPQPQSQPQPQQSALPIPPAPRLPQPSAPQPSTSQPRVPQAAAPAPKIPTPHPAAEKHTHRAQPPKPRALNTPIATQPNAQAQPPTPAAPLPNDQNLSGTVLAGSIPLEELDSQLTSRRITGYFDPTKEQSGTLGRSPSCLICVNDVLVSRTHCSLAATPNGILLTDLDSANGTYVNGRRVAKIWLEEGDRVTVGNTDLIVHDGILCDRSPFSGEDAVIAENIGLTVGKGTRLLNGINAVFTKGSLTAVIGPSGAGKTTFTSIVAGLSSPTEGRVLFDGYDVQQNIELLRSRIGFVPQDDVVHRKLTVDDALEYAAKLRLPGSTKTERAEIINRVLNELELQERRKNRVDQLSGGQRKRVSTAIELLNSPELLILDEPTSGLDPALDLTVMTMLRQLADAGRVVIVVTHSLAYINKLCDNVLMLAPGGKPAFFGSVTEMQQAFNGQEWADIFKTVTEHPDHVYSIADSKQRTVEYTQTIQPRTNHEKPAKPFRVKQTITLVARQLHLIAADPGLLIFLVLLPLFLGLLSLVVPGSHGLGEPDFKDSATEPSQLLSLIILGACFMGSALSVRDIVSEKTIYDRERAVGLSPTSYTFSKLIVMGLQTLLQAALLITAVSIGKPHPDEGMITDSGIPELVLVVWLTAWASAMLGEVGSALVKSSEQTMPLLVVLVMAQLVFSGGMIPVTDRDGLEQISMIFPGRWGFSAAASDINLNDLLYGPTKVPTFKKDDLWEHTTDQFWFDIIILLVMVVLFTVVLRICVSNAAAKLKRR</sequence>
<dbReference type="Pfam" id="PF00005">
    <property type="entry name" value="ABC_tran"/>
    <property type="match status" value="1"/>
</dbReference>
<evidence type="ECO:0000256" key="7">
    <source>
        <dbReference type="ARBA" id="ARBA00022989"/>
    </source>
</evidence>
<dbReference type="InterPro" id="IPR003439">
    <property type="entry name" value="ABC_transporter-like_ATP-bd"/>
</dbReference>
<feature type="transmembrane region" description="Helical" evidence="10">
    <location>
        <begin position="708"/>
        <end position="729"/>
    </location>
</feature>
<name>A0ABS5UTJ7_9BIFI</name>
<dbReference type="SMART" id="SM00382">
    <property type="entry name" value="AAA"/>
    <property type="match status" value="1"/>
</dbReference>
<accession>A0ABS5UTJ7</accession>
<feature type="compositionally biased region" description="Pro residues" evidence="9">
    <location>
        <begin position="171"/>
        <end position="184"/>
    </location>
</feature>
<feature type="region of interest" description="Disordered" evidence="9">
    <location>
        <begin position="107"/>
        <end position="253"/>
    </location>
</feature>
<evidence type="ECO:0000256" key="4">
    <source>
        <dbReference type="ARBA" id="ARBA00022692"/>
    </source>
</evidence>
<feature type="transmembrane region" description="Helical" evidence="10">
    <location>
        <begin position="894"/>
        <end position="916"/>
    </location>
</feature>
<dbReference type="InterPro" id="IPR003593">
    <property type="entry name" value="AAA+_ATPase"/>
</dbReference>
<evidence type="ECO:0000313" key="14">
    <source>
        <dbReference type="Proteomes" id="UP000711736"/>
    </source>
</evidence>
<evidence type="ECO:0000256" key="8">
    <source>
        <dbReference type="ARBA" id="ARBA00023136"/>
    </source>
</evidence>
<organism evidence="13 14">
    <name type="scientific">Bifidobacterium colobi</name>
    <dbReference type="NCBI Taxonomy" id="2809026"/>
    <lineage>
        <taxon>Bacteria</taxon>
        <taxon>Bacillati</taxon>
        <taxon>Actinomycetota</taxon>
        <taxon>Actinomycetes</taxon>
        <taxon>Bifidobacteriales</taxon>
        <taxon>Bifidobacteriaceae</taxon>
        <taxon>Bifidobacterium</taxon>
    </lineage>
</organism>
<dbReference type="Gene3D" id="2.60.200.20">
    <property type="match status" value="2"/>
</dbReference>
<keyword evidence="4 10" id="KW-0812">Transmembrane</keyword>
<dbReference type="InterPro" id="IPR027417">
    <property type="entry name" value="P-loop_NTPase"/>
</dbReference>
<proteinExistence type="predicted"/>
<dbReference type="PANTHER" id="PTHR48041:SF139">
    <property type="entry name" value="PROTEIN SCARLET"/>
    <property type="match status" value="1"/>
</dbReference>
<comment type="subcellular location">
    <subcellularLocation>
        <location evidence="1">Membrane</location>
        <topology evidence="1">Multi-pass membrane protein</topology>
    </subcellularLocation>
</comment>
<dbReference type="PANTHER" id="PTHR48041">
    <property type="entry name" value="ABC TRANSPORTER G FAMILY MEMBER 28"/>
    <property type="match status" value="1"/>
</dbReference>
<reference evidence="13 14" key="1">
    <citation type="journal article" date="2021" name="Environ. Microbiol.">
        <title>Genetic insights into the dark matter of the mammalian gut microbiota through targeted genome reconstruction.</title>
        <authorList>
            <person name="Lugli G.A."/>
            <person name="Alessandri G."/>
            <person name="Milani C."/>
            <person name="Viappiani A."/>
            <person name="Fontana F."/>
            <person name="Tarracchini C."/>
            <person name="Mancabelli L."/>
            <person name="Argentini C."/>
            <person name="Ruiz L."/>
            <person name="Margolles A."/>
            <person name="van Sinderen D."/>
            <person name="Turroni F."/>
            <person name="Ventura M."/>
        </authorList>
    </citation>
    <scope>NUCLEOTIDE SEQUENCE [LARGE SCALE GENOMIC DNA]</scope>
    <source>
        <strain evidence="13 14">LC6</strain>
    </source>
</reference>
<evidence type="ECO:0000256" key="9">
    <source>
        <dbReference type="SAM" id="MobiDB-lite"/>
    </source>
</evidence>
<evidence type="ECO:0000256" key="3">
    <source>
        <dbReference type="ARBA" id="ARBA00022553"/>
    </source>
</evidence>
<dbReference type="Gene3D" id="3.40.50.300">
    <property type="entry name" value="P-loop containing nucleotide triphosphate hydrolases"/>
    <property type="match status" value="1"/>
</dbReference>